<keyword evidence="1" id="KW-0472">Membrane</keyword>
<dbReference type="Proteomes" id="UP000180235">
    <property type="component" value="Chromosome"/>
</dbReference>
<dbReference type="OrthoDB" id="463675at2"/>
<proteinExistence type="predicted"/>
<accession>A0A1J0A962</accession>
<dbReference type="KEGG" id="glt:GlitD10_0161"/>
<keyword evidence="1" id="KW-1133">Transmembrane helix</keyword>
<evidence type="ECO:0000256" key="1">
    <source>
        <dbReference type="SAM" id="Phobius"/>
    </source>
</evidence>
<keyword evidence="1" id="KW-0812">Transmembrane</keyword>
<dbReference type="STRING" id="1188229.GlitD10_0161"/>
<dbReference type="PANTHER" id="PTHR35473">
    <property type="entry name" value="1-ACYL-SN-GLYCEROL-3-PHOSPHATE ACYLTRANSFERASE"/>
    <property type="match status" value="1"/>
</dbReference>
<dbReference type="EMBL" id="CP017675">
    <property type="protein sequence ID" value="APB32462.1"/>
    <property type="molecule type" value="Genomic_DNA"/>
</dbReference>
<organism evidence="2 3">
    <name type="scientific">Gloeomargarita lithophora Alchichica-D10</name>
    <dbReference type="NCBI Taxonomy" id="1188229"/>
    <lineage>
        <taxon>Bacteria</taxon>
        <taxon>Bacillati</taxon>
        <taxon>Cyanobacteriota</taxon>
        <taxon>Cyanophyceae</taxon>
        <taxon>Gloeomargaritales</taxon>
        <taxon>Gloeomargaritaceae</taxon>
        <taxon>Gloeomargarita</taxon>
    </lineage>
</organism>
<reference evidence="2 3" key="1">
    <citation type="submission" date="2016-10" db="EMBL/GenBank/DDBJ databases">
        <title>Description of Gloeomargarita lithophora gen. nov., sp. nov., a thylakoid-bearing basal-branching cyanobacterium with intracellular carbonates, and proposal for Gloeomargaritales ord. nov.</title>
        <authorList>
            <person name="Moreira D."/>
            <person name="Tavera R."/>
            <person name="Benzerara K."/>
            <person name="Skouri-Panet F."/>
            <person name="Couradeau E."/>
            <person name="Gerard E."/>
            <person name="Loussert C."/>
            <person name="Novelo E."/>
            <person name="Zivanovic Y."/>
            <person name="Lopez-Garcia P."/>
        </authorList>
    </citation>
    <scope>NUCLEOTIDE SEQUENCE [LARGE SCALE GENOMIC DNA]</scope>
    <source>
        <strain evidence="2 3">D10</strain>
    </source>
</reference>
<feature type="transmembrane region" description="Helical" evidence="1">
    <location>
        <begin position="6"/>
        <end position="22"/>
    </location>
</feature>
<name>A0A1J0A962_9CYAN</name>
<protein>
    <submittedName>
        <fullName evidence="2">Nuclear pore complex component (Sc Seh1)</fullName>
    </submittedName>
</protein>
<dbReference type="Pfam" id="PF12159">
    <property type="entry name" value="DUF3593"/>
    <property type="match status" value="1"/>
</dbReference>
<evidence type="ECO:0000313" key="3">
    <source>
        <dbReference type="Proteomes" id="UP000180235"/>
    </source>
</evidence>
<feature type="transmembrane region" description="Helical" evidence="1">
    <location>
        <begin position="71"/>
        <end position="88"/>
    </location>
</feature>
<dbReference type="PANTHER" id="PTHR35473:SF3">
    <property type="entry name" value="1-ACYL-SN-GLYCEROL-3-PHOSPHATE ACYLTRANSFERASE"/>
    <property type="match status" value="1"/>
</dbReference>
<gene>
    <name evidence="2" type="ORF">GlitD10_0161</name>
</gene>
<dbReference type="AlphaFoldDB" id="A0A1J0A962"/>
<feature type="transmembrane region" description="Helical" evidence="1">
    <location>
        <begin position="29"/>
        <end position="51"/>
    </location>
</feature>
<sequence>MTESLLFGLSLFPYLGFLWCLGRAQAPAGICWGFGLTLLFVAITIPAGIAAQKFYGESLANVDGLHGGAELWLTVANLTLVLGARRALQRKIENQAAGE</sequence>
<dbReference type="RefSeq" id="WP_071453195.1">
    <property type="nucleotide sequence ID" value="NZ_CP017675.1"/>
</dbReference>
<evidence type="ECO:0000313" key="2">
    <source>
        <dbReference type="EMBL" id="APB32462.1"/>
    </source>
</evidence>
<dbReference type="InterPro" id="IPR021995">
    <property type="entry name" value="DUF3593"/>
</dbReference>
<keyword evidence="3" id="KW-1185">Reference proteome</keyword>